<comment type="subcellular location">
    <subcellularLocation>
        <location evidence="1">Cell membrane</location>
        <topology evidence="1">Multi-pass membrane protein</topology>
    </subcellularLocation>
</comment>
<feature type="transmembrane region" description="Helical" evidence="11">
    <location>
        <begin position="387"/>
        <end position="409"/>
    </location>
</feature>
<feature type="transmembrane region" description="Helical" evidence="11">
    <location>
        <begin position="265"/>
        <end position="291"/>
    </location>
</feature>
<keyword evidence="7" id="KW-0406">Ion transport</keyword>
<keyword evidence="4" id="KW-1003">Cell membrane</keyword>
<evidence type="ECO:0000256" key="8">
    <source>
        <dbReference type="ARBA" id="ARBA00023136"/>
    </source>
</evidence>
<feature type="transmembrane region" description="Helical" evidence="11">
    <location>
        <begin position="165"/>
        <end position="189"/>
    </location>
</feature>
<dbReference type="InterPro" id="IPR050222">
    <property type="entry name" value="MATE_MdtK"/>
</dbReference>
<dbReference type="CDD" id="cd13137">
    <property type="entry name" value="MATE_NorM_like"/>
    <property type="match status" value="1"/>
</dbReference>
<evidence type="ECO:0000256" key="9">
    <source>
        <dbReference type="ARBA" id="ARBA00031636"/>
    </source>
</evidence>
<feature type="region of interest" description="Disordered" evidence="10">
    <location>
        <begin position="23"/>
        <end position="73"/>
    </location>
</feature>
<evidence type="ECO:0000256" key="4">
    <source>
        <dbReference type="ARBA" id="ARBA00022475"/>
    </source>
</evidence>
<evidence type="ECO:0000256" key="1">
    <source>
        <dbReference type="ARBA" id="ARBA00004651"/>
    </source>
</evidence>
<evidence type="ECO:0000256" key="10">
    <source>
        <dbReference type="SAM" id="MobiDB-lite"/>
    </source>
</evidence>
<feature type="compositionally biased region" description="Polar residues" evidence="10">
    <location>
        <begin position="53"/>
        <end position="73"/>
    </location>
</feature>
<dbReference type="NCBIfam" id="TIGR00797">
    <property type="entry name" value="matE"/>
    <property type="match status" value="1"/>
</dbReference>
<feature type="transmembrane region" description="Helical" evidence="11">
    <location>
        <begin position="354"/>
        <end position="375"/>
    </location>
</feature>
<dbReference type="InterPro" id="IPR002528">
    <property type="entry name" value="MATE_fam"/>
</dbReference>
<dbReference type="KEGG" id="peh:Spb1_03390"/>
<feature type="transmembrane region" description="Helical" evidence="11">
    <location>
        <begin position="82"/>
        <end position="103"/>
    </location>
</feature>
<dbReference type="GO" id="GO:0042910">
    <property type="term" value="F:xenobiotic transmembrane transporter activity"/>
    <property type="evidence" value="ECO:0007669"/>
    <property type="project" value="InterPro"/>
</dbReference>
<keyword evidence="8 11" id="KW-0472">Membrane</keyword>
<dbReference type="Proteomes" id="UP000315349">
    <property type="component" value="Chromosome"/>
</dbReference>
<feature type="transmembrane region" description="Helical" evidence="11">
    <location>
        <begin position="233"/>
        <end position="253"/>
    </location>
</feature>
<proteinExistence type="predicted"/>
<keyword evidence="3" id="KW-0050">Antiport</keyword>
<evidence type="ECO:0000256" key="6">
    <source>
        <dbReference type="ARBA" id="ARBA00022989"/>
    </source>
</evidence>
<keyword evidence="13" id="KW-1185">Reference proteome</keyword>
<sequence>MTVAACRATPQVKDAVLAKPQSVDGIPTDVRNPAADSHAPLSNASMEEVSPEQLVNTTSSPREAERQTSLPDHLSSASAHRAVILLAWPVLLEQVLHFSVGFFDVYLSGRLGQEETAAIGMAAYVSWLGSMIFGLVGVGATALIARFWGAHQFDEARMIISRAMALAICLGIAVSSVLFSMAPGIVWLLGLSGESVNIGITYLRIDAIGQIFSAWVLVGAASLRGAGDMRTPLYVLCLTSVVNIVLSTTFVYGLGPFPTLGVNGIVYGTVCAQFSGALLMAWFLTSGRTVLQIVYKEFLIRRESTWRLMRIGGPAALDGVATFTGHFLFLMIIARLTNGEAAFAAHIIGVRVEALSYLPAVAFGIAGGSLAGRYLGAQRPDLARACGFAAVGQAVAYAAVMSVLFFTFAPQIYAQMHIDPLVQTIGVDPFRLMACYQIPNAILIVLVSTLRGSGDTRFPLWCAFLGTFFIRVPLAWYLGIVLDYGLFGAWIGMGADNILRCCLISWRYLAGRWIHVKV</sequence>
<feature type="transmembrane region" description="Helical" evidence="11">
    <location>
        <begin position="201"/>
        <end position="221"/>
    </location>
</feature>
<evidence type="ECO:0000256" key="5">
    <source>
        <dbReference type="ARBA" id="ARBA00022692"/>
    </source>
</evidence>
<dbReference type="Pfam" id="PF01554">
    <property type="entry name" value="MatE"/>
    <property type="match status" value="2"/>
</dbReference>
<evidence type="ECO:0000256" key="2">
    <source>
        <dbReference type="ARBA" id="ARBA00022448"/>
    </source>
</evidence>
<dbReference type="AlphaFoldDB" id="A0A518GIQ9"/>
<evidence type="ECO:0000256" key="3">
    <source>
        <dbReference type="ARBA" id="ARBA00022449"/>
    </source>
</evidence>
<evidence type="ECO:0000256" key="7">
    <source>
        <dbReference type="ARBA" id="ARBA00023065"/>
    </source>
</evidence>
<evidence type="ECO:0000313" key="13">
    <source>
        <dbReference type="Proteomes" id="UP000315349"/>
    </source>
</evidence>
<feature type="transmembrane region" description="Helical" evidence="11">
    <location>
        <begin position="311"/>
        <end position="334"/>
    </location>
</feature>
<gene>
    <name evidence="12" type="primary">norM_1</name>
    <name evidence="12" type="ORF">Spb1_03390</name>
</gene>
<dbReference type="GO" id="GO:0015297">
    <property type="term" value="F:antiporter activity"/>
    <property type="evidence" value="ECO:0007669"/>
    <property type="project" value="UniProtKB-KW"/>
</dbReference>
<feature type="transmembrane region" description="Helical" evidence="11">
    <location>
        <begin position="460"/>
        <end position="478"/>
    </location>
</feature>
<keyword evidence="2" id="KW-0813">Transport</keyword>
<reference evidence="12 13" key="1">
    <citation type="submission" date="2019-02" db="EMBL/GenBank/DDBJ databases">
        <title>Deep-cultivation of Planctomycetes and their phenomic and genomic characterization uncovers novel biology.</title>
        <authorList>
            <person name="Wiegand S."/>
            <person name="Jogler M."/>
            <person name="Boedeker C."/>
            <person name="Pinto D."/>
            <person name="Vollmers J."/>
            <person name="Rivas-Marin E."/>
            <person name="Kohn T."/>
            <person name="Peeters S.H."/>
            <person name="Heuer A."/>
            <person name="Rast P."/>
            <person name="Oberbeckmann S."/>
            <person name="Bunk B."/>
            <person name="Jeske O."/>
            <person name="Meyerdierks A."/>
            <person name="Storesund J.E."/>
            <person name="Kallscheuer N."/>
            <person name="Luecker S."/>
            <person name="Lage O.M."/>
            <person name="Pohl T."/>
            <person name="Merkel B.J."/>
            <person name="Hornburger P."/>
            <person name="Mueller R.-W."/>
            <person name="Bruemmer F."/>
            <person name="Labrenz M."/>
            <person name="Spormann A.M."/>
            <person name="Op den Camp H."/>
            <person name="Overmann J."/>
            <person name="Amann R."/>
            <person name="Jetten M.S.M."/>
            <person name="Mascher T."/>
            <person name="Medema M.H."/>
            <person name="Devos D.P."/>
            <person name="Kaster A.-K."/>
            <person name="Ovreas L."/>
            <person name="Rohde M."/>
            <person name="Galperin M.Y."/>
            <person name="Jogler C."/>
        </authorList>
    </citation>
    <scope>NUCLEOTIDE SEQUENCE [LARGE SCALE GENOMIC DNA]</scope>
    <source>
        <strain evidence="12 13">Spb1</strain>
    </source>
</reference>
<evidence type="ECO:0000256" key="11">
    <source>
        <dbReference type="SAM" id="Phobius"/>
    </source>
</evidence>
<evidence type="ECO:0000313" key="12">
    <source>
        <dbReference type="EMBL" id="QDV28476.1"/>
    </source>
</evidence>
<keyword evidence="6 11" id="KW-1133">Transmembrane helix</keyword>
<protein>
    <recommendedName>
        <fullName evidence="9">Multidrug-efflux transporter</fullName>
    </recommendedName>
</protein>
<organism evidence="12 13">
    <name type="scientific">Planctopirus ephydatiae</name>
    <dbReference type="NCBI Taxonomy" id="2528019"/>
    <lineage>
        <taxon>Bacteria</taxon>
        <taxon>Pseudomonadati</taxon>
        <taxon>Planctomycetota</taxon>
        <taxon>Planctomycetia</taxon>
        <taxon>Planctomycetales</taxon>
        <taxon>Planctomycetaceae</taxon>
        <taxon>Planctopirus</taxon>
    </lineage>
</organism>
<dbReference type="EMBL" id="CP036299">
    <property type="protein sequence ID" value="QDV28476.1"/>
    <property type="molecule type" value="Genomic_DNA"/>
</dbReference>
<dbReference type="PANTHER" id="PTHR43298:SF2">
    <property type="entry name" value="FMN_FAD EXPORTER YEEO-RELATED"/>
    <property type="match status" value="1"/>
</dbReference>
<dbReference type="GO" id="GO:0005886">
    <property type="term" value="C:plasma membrane"/>
    <property type="evidence" value="ECO:0007669"/>
    <property type="project" value="UniProtKB-SubCell"/>
</dbReference>
<dbReference type="PANTHER" id="PTHR43298">
    <property type="entry name" value="MULTIDRUG RESISTANCE PROTEIN NORM-RELATED"/>
    <property type="match status" value="1"/>
</dbReference>
<dbReference type="InterPro" id="IPR048279">
    <property type="entry name" value="MdtK-like"/>
</dbReference>
<feature type="transmembrane region" description="Helical" evidence="11">
    <location>
        <begin position="123"/>
        <end position="145"/>
    </location>
</feature>
<feature type="transmembrane region" description="Helical" evidence="11">
    <location>
        <begin position="429"/>
        <end position="448"/>
    </location>
</feature>
<name>A0A518GIQ9_9PLAN</name>
<dbReference type="PIRSF" id="PIRSF006603">
    <property type="entry name" value="DinF"/>
    <property type="match status" value="1"/>
</dbReference>
<accession>A0A518GIQ9</accession>
<keyword evidence="5 11" id="KW-0812">Transmembrane</keyword>
<dbReference type="GO" id="GO:0006811">
    <property type="term" value="P:monoatomic ion transport"/>
    <property type="evidence" value="ECO:0007669"/>
    <property type="project" value="UniProtKB-KW"/>
</dbReference>